<organism evidence="1 2">
    <name type="scientific">Ectocarpus siliculosus</name>
    <name type="common">Brown alga</name>
    <name type="synonym">Conferva siliculosa</name>
    <dbReference type="NCBI Taxonomy" id="2880"/>
    <lineage>
        <taxon>Eukaryota</taxon>
        <taxon>Sar</taxon>
        <taxon>Stramenopiles</taxon>
        <taxon>Ochrophyta</taxon>
        <taxon>PX clade</taxon>
        <taxon>Phaeophyceae</taxon>
        <taxon>Ectocarpales</taxon>
        <taxon>Ectocarpaceae</taxon>
        <taxon>Ectocarpus</taxon>
    </lineage>
</organism>
<reference evidence="1 2" key="1">
    <citation type="journal article" date="2010" name="Nature">
        <title>The Ectocarpus genome and the independent evolution of multicellularity in brown algae.</title>
        <authorList>
            <person name="Cock J.M."/>
            <person name="Sterck L."/>
            <person name="Rouze P."/>
            <person name="Scornet D."/>
            <person name="Allen A.E."/>
            <person name="Amoutzias G."/>
            <person name="Anthouard V."/>
            <person name="Artiguenave F."/>
            <person name="Aury J.M."/>
            <person name="Badger J.H."/>
            <person name="Beszteri B."/>
            <person name="Billiau K."/>
            <person name="Bonnet E."/>
            <person name="Bothwell J.H."/>
            <person name="Bowler C."/>
            <person name="Boyen C."/>
            <person name="Brownlee C."/>
            <person name="Carrano C.J."/>
            <person name="Charrier B."/>
            <person name="Cho G.Y."/>
            <person name="Coelho S.M."/>
            <person name="Collen J."/>
            <person name="Corre E."/>
            <person name="Da Silva C."/>
            <person name="Delage L."/>
            <person name="Delaroque N."/>
            <person name="Dittami S.M."/>
            <person name="Doulbeau S."/>
            <person name="Elias M."/>
            <person name="Farnham G."/>
            <person name="Gachon C.M."/>
            <person name="Gschloessl B."/>
            <person name="Heesch S."/>
            <person name="Jabbari K."/>
            <person name="Jubin C."/>
            <person name="Kawai H."/>
            <person name="Kimura K."/>
            <person name="Kloareg B."/>
            <person name="Kupper F.C."/>
            <person name="Lang D."/>
            <person name="Le Bail A."/>
            <person name="Leblanc C."/>
            <person name="Lerouge P."/>
            <person name="Lohr M."/>
            <person name="Lopez P.J."/>
            <person name="Martens C."/>
            <person name="Maumus F."/>
            <person name="Michel G."/>
            <person name="Miranda-Saavedra D."/>
            <person name="Morales J."/>
            <person name="Moreau H."/>
            <person name="Motomura T."/>
            <person name="Nagasato C."/>
            <person name="Napoli C.A."/>
            <person name="Nelson D.R."/>
            <person name="Nyvall-Collen P."/>
            <person name="Peters A.F."/>
            <person name="Pommier C."/>
            <person name="Potin P."/>
            <person name="Poulain J."/>
            <person name="Quesneville H."/>
            <person name="Read B."/>
            <person name="Rensing S.A."/>
            <person name="Ritter A."/>
            <person name="Rousvoal S."/>
            <person name="Samanta M."/>
            <person name="Samson G."/>
            <person name="Schroeder D.C."/>
            <person name="Segurens B."/>
            <person name="Strittmatter M."/>
            <person name="Tonon T."/>
            <person name="Tregear J.W."/>
            <person name="Valentin K."/>
            <person name="von Dassow P."/>
            <person name="Yamagishi T."/>
            <person name="Van de Peer Y."/>
            <person name="Wincker P."/>
        </authorList>
    </citation>
    <scope>NUCLEOTIDE SEQUENCE [LARGE SCALE GENOMIC DNA]</scope>
    <source>
        <strain evidence="2">Ec32 / CCAP1310/4</strain>
    </source>
</reference>
<accession>D8LU81</accession>
<sequence length="69" mass="7248">MSTAAPASSTGLEGLLPTVQSSSIALSGRMGRRERMAWSGPRYTFTVRPAGTAQCVTRTMSISWGKAGN</sequence>
<dbReference type="Proteomes" id="UP000002630">
    <property type="component" value="Linkage Group LG17"/>
</dbReference>
<protein>
    <submittedName>
        <fullName evidence="1">C2H2 zinc finger protein</fullName>
    </submittedName>
</protein>
<evidence type="ECO:0000313" key="2">
    <source>
        <dbReference type="Proteomes" id="UP000002630"/>
    </source>
</evidence>
<dbReference type="EMBL" id="FN649742">
    <property type="protein sequence ID" value="CBN75422.1"/>
    <property type="molecule type" value="Genomic_DNA"/>
</dbReference>
<proteinExistence type="predicted"/>
<keyword evidence="2" id="KW-1185">Reference proteome</keyword>
<dbReference type="AlphaFoldDB" id="D8LU81"/>
<evidence type="ECO:0000313" key="1">
    <source>
        <dbReference type="EMBL" id="CBN75422.1"/>
    </source>
</evidence>
<name>D8LU81_ECTSI</name>
<dbReference type="OrthoDB" id="10314570at2759"/>
<gene>
    <name evidence="1" type="ORF">Esi_0099_0003</name>
</gene>
<dbReference type="InParanoid" id="D8LU81"/>
<dbReference type="EMBL" id="FN649232">
    <property type="protein sequence ID" value="CBN75422.1"/>
    <property type="molecule type" value="Genomic_DNA"/>
</dbReference>